<protein>
    <recommendedName>
        <fullName evidence="4">non-specific serine/threonine protein kinase</fullName>
        <ecNumber evidence="4">2.7.11.1</ecNumber>
    </recommendedName>
</protein>
<feature type="compositionally biased region" description="Polar residues" evidence="19">
    <location>
        <begin position="675"/>
        <end position="684"/>
    </location>
</feature>
<dbReference type="Gene3D" id="2.60.120.200">
    <property type="match status" value="1"/>
</dbReference>
<name>J3LVG1_ORYBR</name>
<evidence type="ECO:0000259" key="22">
    <source>
        <dbReference type="PROSITE" id="PS50011"/>
    </source>
</evidence>
<evidence type="ECO:0000256" key="13">
    <source>
        <dbReference type="ARBA" id="ARBA00022840"/>
    </source>
</evidence>
<keyword evidence="12" id="KW-0418">Kinase</keyword>
<dbReference type="GO" id="GO:0002229">
    <property type="term" value="P:defense response to oomycetes"/>
    <property type="evidence" value="ECO:0007669"/>
    <property type="project" value="UniProtKB-ARBA"/>
</dbReference>
<evidence type="ECO:0000256" key="4">
    <source>
        <dbReference type="ARBA" id="ARBA00012513"/>
    </source>
</evidence>
<dbReference type="Proteomes" id="UP000006038">
    <property type="component" value="Chromosome 4"/>
</dbReference>
<gene>
    <name evidence="23" type="primary">LOC102707209</name>
</gene>
<dbReference type="SUPFAM" id="SSF56112">
    <property type="entry name" value="Protein kinase-like (PK-like)"/>
    <property type="match status" value="1"/>
</dbReference>
<comment type="similarity">
    <text evidence="2">In the N-terminal section; belongs to the leguminous lectin family.</text>
</comment>
<evidence type="ECO:0000256" key="19">
    <source>
        <dbReference type="SAM" id="MobiDB-lite"/>
    </source>
</evidence>
<reference evidence="23" key="2">
    <citation type="submission" date="2013-04" db="UniProtKB">
        <authorList>
            <consortium name="EnsemblPlants"/>
        </authorList>
    </citation>
    <scope>IDENTIFICATION</scope>
</reference>
<dbReference type="GO" id="GO:0005886">
    <property type="term" value="C:plasma membrane"/>
    <property type="evidence" value="ECO:0007669"/>
    <property type="project" value="UniProtKB-SubCell"/>
</dbReference>
<feature type="region of interest" description="Disordered" evidence="19">
    <location>
        <begin position="655"/>
        <end position="684"/>
    </location>
</feature>
<dbReference type="InterPro" id="IPR000719">
    <property type="entry name" value="Prot_kinase_dom"/>
</dbReference>
<keyword evidence="10" id="KW-0430">Lectin</keyword>
<dbReference type="Pfam" id="PF00139">
    <property type="entry name" value="Lectin_legB"/>
    <property type="match status" value="1"/>
</dbReference>
<evidence type="ECO:0000256" key="21">
    <source>
        <dbReference type="SAM" id="SignalP"/>
    </source>
</evidence>
<feature type="domain" description="Protein kinase" evidence="22">
    <location>
        <begin position="349"/>
        <end position="641"/>
    </location>
</feature>
<sequence length="684" mass="75557">MVEISPAARTMATPYLLILLFFFASPDSSHVVAAADFVPPVSFSFNFSNTSEYHLDDLNFLDDAEKPVDGVVELTSCTARCQGRMSYNRPVLLYRNNKNNTGVEVASFATRFTFAIEPIGGGCQGEGMTFFLASYPSVMPRNADGGDLALIDGDTDIAQGRDRFVAVEFDTYNRSTYDPAGNHIGIDLSSVKHSFRTALLPSSLNGSMTADITFNSSSGMLVTSLWLHDHPNSANNPFQVTAQLPNLVTLLPGPEVAVGFSASTGDCKEKHLLKSWSFNSTLAPIPPDGRKKLVTIVGGVIGGTIALVFLSWLMYSCWQQKRIRNTFNKGTGGTRRFDSRDLAAATDDFSEDRKLGQGAFGAVYRGELKQLGHHVAVKKIVRESSEGHKDFFAEVCTINEAKHKNLVRFFGWCSRGYSWWNIFRLMCSCFWSDKNNDLFLVYEWMKKGNLYDYLYKSEDAEVLSWQTRYKIAKGIGSGLLYLHHEHDPYILHRDIKPANVLLDDNFNAKLADFGLSRVASPDNATMETTAIGSQGYLDPQCMKHGKVSFNRSSDVYSFGIALLEIACARRHREQIWDLYRRGGDVIEAADTRLAIGGGHDRTEMKRVIVLGLWCSALETQHRPSMSQAMDVLERGAPLPNLNFIVNSTVASSLPGQDYDSTASAGNGYDGDEAPGNSSTHRAVP</sequence>
<organism evidence="23">
    <name type="scientific">Oryza brachyantha</name>
    <name type="common">malo sina</name>
    <dbReference type="NCBI Taxonomy" id="4533"/>
    <lineage>
        <taxon>Eukaryota</taxon>
        <taxon>Viridiplantae</taxon>
        <taxon>Streptophyta</taxon>
        <taxon>Embryophyta</taxon>
        <taxon>Tracheophyta</taxon>
        <taxon>Spermatophyta</taxon>
        <taxon>Magnoliopsida</taxon>
        <taxon>Liliopsida</taxon>
        <taxon>Poales</taxon>
        <taxon>Poaceae</taxon>
        <taxon>BOP clade</taxon>
        <taxon>Oryzoideae</taxon>
        <taxon>Oryzeae</taxon>
        <taxon>Oryzinae</taxon>
        <taxon>Oryza</taxon>
    </lineage>
</organism>
<dbReference type="CDD" id="cd06899">
    <property type="entry name" value="lectin_legume_LecRK_Arcelin_ConA"/>
    <property type="match status" value="1"/>
</dbReference>
<keyword evidence="8 20" id="KW-0812">Transmembrane</keyword>
<evidence type="ECO:0000256" key="14">
    <source>
        <dbReference type="ARBA" id="ARBA00022989"/>
    </source>
</evidence>
<dbReference type="EC" id="2.7.11.1" evidence="4"/>
<evidence type="ECO:0000313" key="23">
    <source>
        <dbReference type="EnsemblPlants" id="OB04G11360.1"/>
    </source>
</evidence>
<evidence type="ECO:0000256" key="12">
    <source>
        <dbReference type="ARBA" id="ARBA00022777"/>
    </source>
</evidence>
<evidence type="ECO:0000313" key="24">
    <source>
        <dbReference type="Proteomes" id="UP000006038"/>
    </source>
</evidence>
<dbReference type="HOGENOM" id="CLU_000288_62_6_1"/>
<dbReference type="SMART" id="SM00220">
    <property type="entry name" value="S_TKc"/>
    <property type="match status" value="1"/>
</dbReference>
<evidence type="ECO:0000256" key="15">
    <source>
        <dbReference type="ARBA" id="ARBA00023136"/>
    </source>
</evidence>
<comment type="similarity">
    <text evidence="3">In the C-terminal section; belongs to the protein kinase superfamily. Ser/Thr protein kinase family.</text>
</comment>
<proteinExistence type="inferred from homology"/>
<dbReference type="InterPro" id="IPR011009">
    <property type="entry name" value="Kinase-like_dom_sf"/>
</dbReference>
<evidence type="ECO:0000256" key="9">
    <source>
        <dbReference type="ARBA" id="ARBA00022729"/>
    </source>
</evidence>
<dbReference type="OMA" id="WCCKENS"/>
<evidence type="ECO:0000256" key="8">
    <source>
        <dbReference type="ARBA" id="ARBA00022692"/>
    </source>
</evidence>
<dbReference type="PROSITE" id="PS00107">
    <property type="entry name" value="PROTEIN_KINASE_ATP"/>
    <property type="match status" value="1"/>
</dbReference>
<evidence type="ECO:0000256" key="10">
    <source>
        <dbReference type="ARBA" id="ARBA00022734"/>
    </source>
</evidence>
<dbReference type="PROSITE" id="PS50011">
    <property type="entry name" value="PROTEIN_KINASE_DOM"/>
    <property type="match status" value="1"/>
</dbReference>
<evidence type="ECO:0000256" key="11">
    <source>
        <dbReference type="ARBA" id="ARBA00022741"/>
    </source>
</evidence>
<evidence type="ECO:0000256" key="5">
    <source>
        <dbReference type="ARBA" id="ARBA00022475"/>
    </source>
</evidence>
<dbReference type="SUPFAM" id="SSF49899">
    <property type="entry name" value="Concanavalin A-like lectins/glucanases"/>
    <property type="match status" value="1"/>
</dbReference>
<reference evidence="23" key="1">
    <citation type="journal article" date="2013" name="Nat. Commun.">
        <title>Whole-genome sequencing of Oryza brachyantha reveals mechanisms underlying Oryza genome evolution.</title>
        <authorList>
            <person name="Chen J."/>
            <person name="Huang Q."/>
            <person name="Gao D."/>
            <person name="Wang J."/>
            <person name="Lang Y."/>
            <person name="Liu T."/>
            <person name="Li B."/>
            <person name="Bai Z."/>
            <person name="Luis Goicoechea J."/>
            <person name="Liang C."/>
            <person name="Chen C."/>
            <person name="Zhang W."/>
            <person name="Sun S."/>
            <person name="Liao Y."/>
            <person name="Zhang X."/>
            <person name="Yang L."/>
            <person name="Song C."/>
            <person name="Wang M."/>
            <person name="Shi J."/>
            <person name="Liu G."/>
            <person name="Liu J."/>
            <person name="Zhou H."/>
            <person name="Zhou W."/>
            <person name="Yu Q."/>
            <person name="An N."/>
            <person name="Chen Y."/>
            <person name="Cai Q."/>
            <person name="Wang B."/>
            <person name="Liu B."/>
            <person name="Min J."/>
            <person name="Huang Y."/>
            <person name="Wu H."/>
            <person name="Li Z."/>
            <person name="Zhang Y."/>
            <person name="Yin Y."/>
            <person name="Song W."/>
            <person name="Jiang J."/>
            <person name="Jackson S.A."/>
            <person name="Wing R.A."/>
            <person name="Wang J."/>
            <person name="Chen M."/>
        </authorList>
    </citation>
    <scope>NUCLEOTIDE SEQUENCE [LARGE SCALE GENOMIC DNA]</scope>
    <source>
        <strain evidence="23">cv. IRGC 101232</strain>
    </source>
</reference>
<comment type="subcellular location">
    <subcellularLocation>
        <location evidence="1">Cell membrane</location>
        <topology evidence="1">Single-pass type I membrane protein</topology>
    </subcellularLocation>
</comment>
<keyword evidence="17" id="KW-0325">Glycoprotein</keyword>
<keyword evidence="6" id="KW-0723">Serine/threonine-protein kinase</keyword>
<dbReference type="InterPro" id="IPR013320">
    <property type="entry name" value="ConA-like_dom_sf"/>
</dbReference>
<dbReference type="PROSITE" id="PS00108">
    <property type="entry name" value="PROTEIN_KINASE_ST"/>
    <property type="match status" value="1"/>
</dbReference>
<dbReference type="Pfam" id="PF07714">
    <property type="entry name" value="PK_Tyr_Ser-Thr"/>
    <property type="match status" value="1"/>
</dbReference>
<evidence type="ECO:0000256" key="16">
    <source>
        <dbReference type="ARBA" id="ARBA00023170"/>
    </source>
</evidence>
<feature type="binding site" evidence="18">
    <location>
        <position position="379"/>
    </location>
    <ligand>
        <name>ATP</name>
        <dbReference type="ChEBI" id="CHEBI:30616"/>
    </ligand>
</feature>
<evidence type="ECO:0000256" key="3">
    <source>
        <dbReference type="ARBA" id="ARBA00010217"/>
    </source>
</evidence>
<dbReference type="Gramene" id="OB04G11360.1">
    <property type="protein sequence ID" value="OB04G11360.1"/>
    <property type="gene ID" value="OB04G11360"/>
</dbReference>
<dbReference type="InterPro" id="IPR050528">
    <property type="entry name" value="L-type_Lectin-RKs"/>
</dbReference>
<evidence type="ECO:0000256" key="1">
    <source>
        <dbReference type="ARBA" id="ARBA00004251"/>
    </source>
</evidence>
<evidence type="ECO:0000256" key="18">
    <source>
        <dbReference type="PROSITE-ProRule" id="PRU10141"/>
    </source>
</evidence>
<dbReference type="EnsemblPlants" id="OB04G11360.1">
    <property type="protein sequence ID" value="OB04G11360.1"/>
    <property type="gene ID" value="OB04G11360"/>
</dbReference>
<keyword evidence="15 20" id="KW-0472">Membrane</keyword>
<dbReference type="GO" id="GO:0005524">
    <property type="term" value="F:ATP binding"/>
    <property type="evidence" value="ECO:0007669"/>
    <property type="project" value="UniProtKB-UniRule"/>
</dbReference>
<dbReference type="FunFam" id="1.10.510.10:FF:000240">
    <property type="entry name" value="Lectin-domain containing receptor kinase A4.3"/>
    <property type="match status" value="1"/>
</dbReference>
<dbReference type="eggNOG" id="ENOG502QTX3">
    <property type="taxonomic scope" value="Eukaryota"/>
</dbReference>
<dbReference type="FunFam" id="3.30.200.20:FF:001865">
    <property type="entry name" value="Os04g0123750 protein"/>
    <property type="match status" value="1"/>
</dbReference>
<dbReference type="PANTHER" id="PTHR27007">
    <property type="match status" value="1"/>
</dbReference>
<keyword evidence="9 21" id="KW-0732">Signal</keyword>
<keyword evidence="14 20" id="KW-1133">Transmembrane helix</keyword>
<feature type="chain" id="PRO_5003773069" description="non-specific serine/threonine protein kinase" evidence="21">
    <location>
        <begin position="35"/>
        <end position="684"/>
    </location>
</feature>
<dbReference type="Gene3D" id="1.10.510.10">
    <property type="entry name" value="Transferase(Phosphotransferase) domain 1"/>
    <property type="match status" value="1"/>
</dbReference>
<keyword evidence="7" id="KW-0808">Transferase</keyword>
<evidence type="ECO:0000256" key="7">
    <source>
        <dbReference type="ARBA" id="ARBA00022679"/>
    </source>
</evidence>
<evidence type="ECO:0000256" key="6">
    <source>
        <dbReference type="ARBA" id="ARBA00022527"/>
    </source>
</evidence>
<feature type="transmembrane region" description="Helical" evidence="20">
    <location>
        <begin position="293"/>
        <end position="315"/>
    </location>
</feature>
<dbReference type="AlphaFoldDB" id="J3LVG1"/>
<accession>J3LVG1</accession>
<evidence type="ECO:0000256" key="2">
    <source>
        <dbReference type="ARBA" id="ARBA00008536"/>
    </source>
</evidence>
<dbReference type="InterPro" id="IPR017441">
    <property type="entry name" value="Protein_kinase_ATP_BS"/>
</dbReference>
<feature type="compositionally biased region" description="Polar residues" evidence="19">
    <location>
        <begin position="655"/>
        <end position="664"/>
    </location>
</feature>
<dbReference type="Gene3D" id="3.30.200.20">
    <property type="entry name" value="Phosphorylase Kinase, domain 1"/>
    <property type="match status" value="1"/>
</dbReference>
<keyword evidence="24" id="KW-1185">Reference proteome</keyword>
<dbReference type="GO" id="GO:0030246">
    <property type="term" value="F:carbohydrate binding"/>
    <property type="evidence" value="ECO:0007669"/>
    <property type="project" value="UniProtKB-KW"/>
</dbReference>
<dbReference type="GO" id="GO:0004674">
    <property type="term" value="F:protein serine/threonine kinase activity"/>
    <property type="evidence" value="ECO:0007669"/>
    <property type="project" value="UniProtKB-KW"/>
</dbReference>
<keyword evidence="16" id="KW-0675">Receptor</keyword>
<evidence type="ECO:0000256" key="17">
    <source>
        <dbReference type="ARBA" id="ARBA00023180"/>
    </source>
</evidence>
<dbReference type="InterPro" id="IPR019825">
    <property type="entry name" value="Lectin_legB_Mn/Ca_BS"/>
</dbReference>
<keyword evidence="13 18" id="KW-0067">ATP-binding</keyword>
<dbReference type="InterPro" id="IPR001220">
    <property type="entry name" value="Legume_lectin_dom"/>
</dbReference>
<feature type="signal peptide" evidence="21">
    <location>
        <begin position="1"/>
        <end position="34"/>
    </location>
</feature>
<dbReference type="InterPro" id="IPR008271">
    <property type="entry name" value="Ser/Thr_kinase_AS"/>
</dbReference>
<dbReference type="InterPro" id="IPR001245">
    <property type="entry name" value="Ser-Thr/Tyr_kinase_cat_dom"/>
</dbReference>
<keyword evidence="5" id="KW-1003">Cell membrane</keyword>
<evidence type="ECO:0000256" key="20">
    <source>
        <dbReference type="SAM" id="Phobius"/>
    </source>
</evidence>
<dbReference type="PROSITE" id="PS00307">
    <property type="entry name" value="LECTIN_LEGUME_BETA"/>
    <property type="match status" value="1"/>
</dbReference>
<keyword evidence="11 18" id="KW-0547">Nucleotide-binding</keyword>